<keyword evidence="3" id="KW-0808">Transferase</keyword>
<dbReference type="CDD" id="cd11528">
    <property type="entry name" value="NTP-PPase_MazG_Nterm"/>
    <property type="match status" value="1"/>
</dbReference>
<dbReference type="NCBIfam" id="NF007113">
    <property type="entry name" value="PRK09562.1"/>
    <property type="match status" value="1"/>
</dbReference>
<dbReference type="GO" id="GO:0006203">
    <property type="term" value="P:dGTP catabolic process"/>
    <property type="evidence" value="ECO:0007669"/>
    <property type="project" value="TreeGrafter"/>
</dbReference>
<protein>
    <submittedName>
        <fullName evidence="3">Tetrapyrrole methylase family protein / MazG family protein</fullName>
    </submittedName>
</protein>
<organism evidence="3 4">
    <name type="scientific">Sporanaerobacter acetigenes DSM 13106</name>
    <dbReference type="NCBI Taxonomy" id="1123281"/>
    <lineage>
        <taxon>Bacteria</taxon>
        <taxon>Bacillati</taxon>
        <taxon>Bacillota</taxon>
        <taxon>Tissierellia</taxon>
        <taxon>Tissierellales</taxon>
        <taxon>Sporanaerobacteraceae</taxon>
        <taxon>Sporanaerobacter</taxon>
    </lineage>
</organism>
<accession>A0A1M5Y5L0</accession>
<dbReference type="InterPro" id="IPR000878">
    <property type="entry name" value="4pyrrol_Mease"/>
</dbReference>
<dbReference type="InterPro" id="IPR048011">
    <property type="entry name" value="NTP-PPase_MazG-like_C"/>
</dbReference>
<dbReference type="InterPro" id="IPR035996">
    <property type="entry name" value="4pyrrol_Methylase_sf"/>
</dbReference>
<dbReference type="STRING" id="1123281.SAMN02745180_02008"/>
<dbReference type="FunFam" id="1.10.287.1080:FF:000003">
    <property type="entry name" value="Nucleoside triphosphate pyrophosphohydrolase"/>
    <property type="match status" value="1"/>
</dbReference>
<dbReference type="Gene3D" id="3.40.1010.10">
    <property type="entry name" value="Cobalt-precorrin-4 Transmethylase, Domain 1"/>
    <property type="match status" value="1"/>
</dbReference>
<dbReference type="GO" id="GO:0046052">
    <property type="term" value="P:UTP catabolic process"/>
    <property type="evidence" value="ECO:0007669"/>
    <property type="project" value="TreeGrafter"/>
</dbReference>
<dbReference type="GO" id="GO:0008168">
    <property type="term" value="F:methyltransferase activity"/>
    <property type="evidence" value="ECO:0007669"/>
    <property type="project" value="UniProtKB-KW"/>
</dbReference>
<proteinExistence type="predicted"/>
<dbReference type="SUPFAM" id="SSF53790">
    <property type="entry name" value="Tetrapyrrole methylase"/>
    <property type="match status" value="1"/>
</dbReference>
<feature type="domain" description="Tetrapyrrole methylase" evidence="1">
    <location>
        <begin position="3"/>
        <end position="207"/>
    </location>
</feature>
<evidence type="ECO:0000313" key="4">
    <source>
        <dbReference type="Proteomes" id="UP000184389"/>
    </source>
</evidence>
<dbReference type="GO" id="GO:0046047">
    <property type="term" value="P:TTP catabolic process"/>
    <property type="evidence" value="ECO:0007669"/>
    <property type="project" value="TreeGrafter"/>
</dbReference>
<evidence type="ECO:0000259" key="1">
    <source>
        <dbReference type="Pfam" id="PF00590"/>
    </source>
</evidence>
<dbReference type="Proteomes" id="UP000184389">
    <property type="component" value="Unassembled WGS sequence"/>
</dbReference>
<dbReference type="InterPro" id="IPR048015">
    <property type="entry name" value="NTP-PPase_MazG-like_N"/>
</dbReference>
<name>A0A1M5Y5L0_9FIRM</name>
<dbReference type="InterPro" id="IPR035013">
    <property type="entry name" value="YabN_N"/>
</dbReference>
<dbReference type="PIRSF" id="PIRSF002845">
    <property type="entry name" value="Ttrprl_mtas_MazG"/>
    <property type="match status" value="1"/>
</dbReference>
<dbReference type="InterPro" id="IPR011551">
    <property type="entry name" value="NTP_PyrPHydrolase_MazG"/>
</dbReference>
<keyword evidence="3" id="KW-0489">Methyltransferase</keyword>
<dbReference type="GO" id="GO:0046061">
    <property type="term" value="P:dATP catabolic process"/>
    <property type="evidence" value="ECO:0007669"/>
    <property type="project" value="TreeGrafter"/>
</dbReference>
<dbReference type="PANTHER" id="PTHR30522:SF0">
    <property type="entry name" value="NUCLEOSIDE TRIPHOSPHATE PYROPHOSPHOHYDROLASE"/>
    <property type="match status" value="1"/>
</dbReference>
<feature type="domain" description="NTP pyrophosphohydrolase MazG-like" evidence="2">
    <location>
        <begin position="256"/>
        <end position="329"/>
    </location>
</feature>
<dbReference type="InterPro" id="IPR014777">
    <property type="entry name" value="4pyrrole_Mease_sub1"/>
</dbReference>
<dbReference type="OrthoDB" id="9808939at2"/>
<feature type="domain" description="NTP pyrophosphohydrolase MazG-like" evidence="2">
    <location>
        <begin position="397"/>
        <end position="455"/>
    </location>
</feature>
<dbReference type="InterPro" id="IPR004518">
    <property type="entry name" value="MazG-like_dom"/>
</dbReference>
<dbReference type="GO" id="GO:0047429">
    <property type="term" value="F:nucleoside triphosphate diphosphatase activity"/>
    <property type="evidence" value="ECO:0007669"/>
    <property type="project" value="InterPro"/>
</dbReference>
<dbReference type="CDD" id="cd11529">
    <property type="entry name" value="NTP-PPase_MazG_Cterm"/>
    <property type="match status" value="1"/>
</dbReference>
<sequence length="491" mass="56529">MSKIYIIGLGPGDINSLSLGAVKRLQSGELNVLRTEVHPTVEYLKENKIPYTSYDFVYENGEDFSEVYNFIVSDLLEKAKKYNSINYFVPGNPLVAEKTVDLLLKKRENQNIEMEIIPGMSFIDPIIVAVGHDPINGLKIIDGLNIKGQYVDINIGNVITQVYNKRIASQVKLELSEVYGDDYEICVINSAGVPYKEQIFKIPIYKLDRMEEISYLTSIYIPKVDKINKKIYDMSDLLTIMGTLRGDEGCPWDIEQTHKSIRECVVEEAYEVVNAIDEDDMENLCEELGDILLQVVFHSDIAKDEGYFNIWDVITGICNKLIFRHPHVFGEKKVENCDEVVYNWNEMKFKKRNIESYTDRLKEISHLPSLMRSFKIQERAADIGFDWDDVSGAIDKVDEEYHEVIEALNVSKGGDMGKVESELGDLLFAVVNVCRFLDINPEIALNKTINKFIERFDFMEKKSKENNKDLKDMTLEEMDMLWNRAKIHKNK</sequence>
<dbReference type="PANTHER" id="PTHR30522">
    <property type="entry name" value="NUCLEOSIDE TRIPHOSPHATE PYROPHOSPHOHYDROLASE"/>
    <property type="match status" value="1"/>
</dbReference>
<dbReference type="GO" id="GO:0046076">
    <property type="term" value="P:dTTP catabolic process"/>
    <property type="evidence" value="ECO:0007669"/>
    <property type="project" value="TreeGrafter"/>
</dbReference>
<dbReference type="NCBIfam" id="TIGR00444">
    <property type="entry name" value="mazG"/>
    <property type="match status" value="1"/>
</dbReference>
<dbReference type="GO" id="GO:0006950">
    <property type="term" value="P:response to stress"/>
    <property type="evidence" value="ECO:0007669"/>
    <property type="project" value="UniProtKB-ARBA"/>
</dbReference>
<dbReference type="AlphaFoldDB" id="A0A1M5Y5L0"/>
<gene>
    <name evidence="3" type="ORF">SAMN02745180_02008</name>
</gene>
<dbReference type="FunFam" id="1.10.287.1080:FF:000001">
    <property type="entry name" value="Nucleoside triphosphate pyrophosphohydrolase"/>
    <property type="match status" value="1"/>
</dbReference>
<evidence type="ECO:0000313" key="3">
    <source>
        <dbReference type="EMBL" id="SHI07371.1"/>
    </source>
</evidence>
<dbReference type="RefSeq" id="WP_072744658.1">
    <property type="nucleotide sequence ID" value="NZ_FQXR01000009.1"/>
</dbReference>
<evidence type="ECO:0000259" key="2">
    <source>
        <dbReference type="Pfam" id="PF03819"/>
    </source>
</evidence>
<dbReference type="Gene3D" id="1.10.287.1080">
    <property type="entry name" value="MazG-like"/>
    <property type="match status" value="2"/>
</dbReference>
<dbReference type="Pfam" id="PF00590">
    <property type="entry name" value="TP_methylase"/>
    <property type="match status" value="1"/>
</dbReference>
<reference evidence="3 4" key="1">
    <citation type="submission" date="2016-11" db="EMBL/GenBank/DDBJ databases">
        <authorList>
            <person name="Jaros S."/>
            <person name="Januszkiewicz K."/>
            <person name="Wedrychowicz H."/>
        </authorList>
    </citation>
    <scope>NUCLEOTIDE SEQUENCE [LARGE SCALE GENOMIC DNA]</scope>
    <source>
        <strain evidence="3 4">DSM 13106</strain>
    </source>
</reference>
<dbReference type="InterPro" id="IPR024180">
    <property type="entry name" value="Tetrapyrrole_Mease/MazG_pred"/>
</dbReference>
<dbReference type="EMBL" id="FQXR01000009">
    <property type="protein sequence ID" value="SHI07371.1"/>
    <property type="molecule type" value="Genomic_DNA"/>
</dbReference>
<dbReference type="GO" id="GO:0046081">
    <property type="term" value="P:dUTP catabolic process"/>
    <property type="evidence" value="ECO:0007669"/>
    <property type="project" value="TreeGrafter"/>
</dbReference>
<dbReference type="SUPFAM" id="SSF101386">
    <property type="entry name" value="all-alpha NTP pyrophosphatases"/>
    <property type="match status" value="2"/>
</dbReference>
<dbReference type="Pfam" id="PF03819">
    <property type="entry name" value="MazG"/>
    <property type="match status" value="2"/>
</dbReference>
<dbReference type="CDD" id="cd11723">
    <property type="entry name" value="YabN_N_like"/>
    <property type="match status" value="1"/>
</dbReference>
<dbReference type="GO" id="GO:0032259">
    <property type="term" value="P:methylation"/>
    <property type="evidence" value="ECO:0007669"/>
    <property type="project" value="UniProtKB-KW"/>
</dbReference>
<keyword evidence="4" id="KW-1185">Reference proteome</keyword>